<organism evidence="7 9">
    <name type="scientific">Methanothermococcus okinawensis</name>
    <dbReference type="NCBI Taxonomy" id="155863"/>
    <lineage>
        <taxon>Archaea</taxon>
        <taxon>Methanobacteriati</taxon>
        <taxon>Methanobacteriota</taxon>
        <taxon>Methanomada group</taxon>
        <taxon>Methanococci</taxon>
        <taxon>Methanococcales</taxon>
        <taxon>Methanococcaceae</taxon>
        <taxon>Methanothermococcus</taxon>
    </lineage>
</organism>
<evidence type="ECO:0000313" key="7">
    <source>
        <dbReference type="EMBL" id="HIP83981.1"/>
    </source>
</evidence>
<dbReference type="Proteomes" id="UP000643554">
    <property type="component" value="Unassembled WGS sequence"/>
</dbReference>
<evidence type="ECO:0000256" key="5">
    <source>
        <dbReference type="SAM" id="Coils"/>
    </source>
</evidence>
<dbReference type="GO" id="GO:0016020">
    <property type="term" value="C:membrane"/>
    <property type="evidence" value="ECO:0007669"/>
    <property type="project" value="UniProtKB-SubCell"/>
</dbReference>
<evidence type="ECO:0000256" key="6">
    <source>
        <dbReference type="SAM" id="Phobius"/>
    </source>
</evidence>
<evidence type="ECO:0000313" key="9">
    <source>
        <dbReference type="Proteomes" id="UP000643554"/>
    </source>
</evidence>
<sequence>MFEVFNFIVDTFYRTMDMLFMPIIVNTHPALAILIISLIVSFIITLATKLLVDQERMEEIKERIKEFQVKLRKASKNPELMKEIEKEQEEIMNIQMEMMRMSFKPMIYTWIPIIAIFAYLKHVYDYNGVLHTLDPSWNGVVVYLPPILSKLLLVPFFHWLGGLFYKGGFGIVSDYALGWLGWYILCSMVTSTLLRKVMGVK</sequence>
<dbReference type="SMART" id="SM01415">
    <property type="entry name" value="DUF106"/>
    <property type="match status" value="1"/>
</dbReference>
<dbReference type="EMBL" id="DQUI01000015">
    <property type="protein sequence ID" value="HIP83981.1"/>
    <property type="molecule type" value="Genomic_DNA"/>
</dbReference>
<evidence type="ECO:0000313" key="8">
    <source>
        <dbReference type="EMBL" id="HIP90838.1"/>
    </source>
</evidence>
<comment type="caution">
    <text evidence="7">The sequence shown here is derived from an EMBL/GenBank/DDBJ whole genome shotgun (WGS) entry which is preliminary data.</text>
</comment>
<keyword evidence="5" id="KW-0175">Coiled coil</keyword>
<evidence type="ECO:0000256" key="3">
    <source>
        <dbReference type="ARBA" id="ARBA00022989"/>
    </source>
</evidence>
<accession>A0A832ZAT6</accession>
<reference evidence="7" key="1">
    <citation type="journal article" date="2020" name="ISME J.">
        <title>Gammaproteobacteria mediating utilization of methyl-, sulfur- and petroleum organic compounds in deep ocean hydrothermal plumes.</title>
        <authorList>
            <person name="Zhou Z."/>
            <person name="Liu Y."/>
            <person name="Pan J."/>
            <person name="Cron B.R."/>
            <person name="Toner B.M."/>
            <person name="Anantharaman K."/>
            <person name="Breier J.A."/>
            <person name="Dick G.J."/>
            <person name="Li M."/>
        </authorList>
    </citation>
    <scope>NUCLEOTIDE SEQUENCE</scope>
    <source>
        <strain evidence="7">SZUA-1453</strain>
        <strain evidence="8">SZUA-1471</strain>
    </source>
</reference>
<dbReference type="PANTHER" id="PTHR42198:SF1">
    <property type="entry name" value="INTEGRAL MEMBRANE PROTEIN"/>
    <property type="match status" value="1"/>
</dbReference>
<gene>
    <name evidence="7" type="ORF">EYH15_00580</name>
    <name evidence="8" type="ORF">EYH21_00840</name>
</gene>
<comment type="subcellular location">
    <subcellularLocation>
        <location evidence="1">Membrane</location>
        <topology evidence="1">Multi-pass membrane protein</topology>
    </subcellularLocation>
</comment>
<evidence type="ECO:0000256" key="4">
    <source>
        <dbReference type="ARBA" id="ARBA00023136"/>
    </source>
</evidence>
<dbReference type="PANTHER" id="PTHR42198">
    <property type="entry name" value="INTEGRAL MEMBRANE PROTEIN"/>
    <property type="match status" value="1"/>
</dbReference>
<evidence type="ECO:0000256" key="2">
    <source>
        <dbReference type="ARBA" id="ARBA00022692"/>
    </source>
</evidence>
<evidence type="ECO:0000256" key="1">
    <source>
        <dbReference type="ARBA" id="ARBA00004141"/>
    </source>
</evidence>
<keyword evidence="2 6" id="KW-0812">Transmembrane</keyword>
<keyword evidence="3 6" id="KW-1133">Transmembrane helix</keyword>
<feature type="coiled-coil region" evidence="5">
    <location>
        <begin position="57"/>
        <end position="97"/>
    </location>
</feature>
<keyword evidence="4 6" id="KW-0472">Membrane</keyword>
<dbReference type="AlphaFoldDB" id="A0A832ZAT6"/>
<feature type="transmembrane region" description="Helical" evidence="6">
    <location>
        <begin position="176"/>
        <end position="194"/>
    </location>
</feature>
<dbReference type="Proteomes" id="UP000618343">
    <property type="component" value="Unassembled WGS sequence"/>
</dbReference>
<feature type="transmembrane region" description="Helical" evidence="6">
    <location>
        <begin position="30"/>
        <end position="52"/>
    </location>
</feature>
<dbReference type="EMBL" id="DQUO01000004">
    <property type="protein sequence ID" value="HIP90838.1"/>
    <property type="molecule type" value="Genomic_DNA"/>
</dbReference>
<dbReference type="Pfam" id="PF01956">
    <property type="entry name" value="EMC3_TMCO1"/>
    <property type="match status" value="1"/>
</dbReference>
<name>A0A832ZAT6_9EURY</name>
<proteinExistence type="predicted"/>
<feature type="transmembrane region" description="Helical" evidence="6">
    <location>
        <begin position="101"/>
        <end position="120"/>
    </location>
</feature>
<dbReference type="InterPro" id="IPR002809">
    <property type="entry name" value="EMC3/TMCO1"/>
</dbReference>
<protein>
    <submittedName>
        <fullName evidence="7">DUF106 domain-containing protein</fullName>
    </submittedName>
</protein>
<feature type="transmembrane region" description="Helical" evidence="6">
    <location>
        <begin position="140"/>
        <end position="164"/>
    </location>
</feature>
<dbReference type="InterPro" id="IPR038978">
    <property type="entry name" value="MJ0935"/>
</dbReference>